<reference evidence="1 2" key="1">
    <citation type="submission" date="2020-05" db="EMBL/GenBank/DDBJ databases">
        <title>Thiomicrorhabdus sediminis sp.nov. and Thiomicrorhabdus xiamenensis sp.nov., novel sulfur-oxidizing bacteria isolated from coastal sediment.</title>
        <authorList>
            <person name="Liu X."/>
        </authorList>
    </citation>
    <scope>NUCLEOTIDE SEQUENCE [LARGE SCALE GENOMIC DNA]</scope>
    <source>
        <strain evidence="1 2">G2</strain>
    </source>
</reference>
<protein>
    <submittedName>
        <fullName evidence="1">Uncharacterized protein</fullName>
    </submittedName>
</protein>
<accession>A0A7D4NYM3</accession>
<name>A0A7D4NYM3_9GAMM</name>
<dbReference type="KEGG" id="txa:HQN79_06395"/>
<sequence>MPKFALMPPFNSMRLHLLAGAANIGGTTKLYEATRTAFKPCFFYAQNLWIAVSKMLSSGMENRFRIIKNAGGLIGLNTRPFTGNKSSRHIAVVETRPPVINAGGQTLTKLYGGQSYA</sequence>
<dbReference type="EMBL" id="CP054020">
    <property type="protein sequence ID" value="QKI89218.1"/>
    <property type="molecule type" value="Genomic_DNA"/>
</dbReference>
<keyword evidence="2" id="KW-1185">Reference proteome</keyword>
<proteinExistence type="predicted"/>
<dbReference type="RefSeq" id="WP_173285116.1">
    <property type="nucleotide sequence ID" value="NZ_CP054020.1"/>
</dbReference>
<evidence type="ECO:0000313" key="1">
    <source>
        <dbReference type="EMBL" id="QKI89218.1"/>
    </source>
</evidence>
<dbReference type="Proteomes" id="UP000504724">
    <property type="component" value="Chromosome"/>
</dbReference>
<evidence type="ECO:0000313" key="2">
    <source>
        <dbReference type="Proteomes" id="UP000504724"/>
    </source>
</evidence>
<dbReference type="AlphaFoldDB" id="A0A7D4NYM3"/>
<organism evidence="1 2">
    <name type="scientific">Thiomicrorhabdus xiamenensis</name>
    <dbReference type="NCBI Taxonomy" id="2739063"/>
    <lineage>
        <taxon>Bacteria</taxon>
        <taxon>Pseudomonadati</taxon>
        <taxon>Pseudomonadota</taxon>
        <taxon>Gammaproteobacteria</taxon>
        <taxon>Thiotrichales</taxon>
        <taxon>Piscirickettsiaceae</taxon>
        <taxon>Thiomicrorhabdus</taxon>
    </lineage>
</organism>
<gene>
    <name evidence="1" type="ORF">HQN79_06395</name>
</gene>